<reference evidence="5 6" key="1">
    <citation type="journal article" date="2016" name="G3 (Bethesda)">
        <title>First Draft Assembly and Annotation of the Genome of a California Endemic Oak Quercus lobata Nee (Fagaceae).</title>
        <authorList>
            <person name="Sork V.L."/>
            <person name="Fitz-Gibbon S.T."/>
            <person name="Puiu D."/>
            <person name="Crepeau M."/>
            <person name="Gugger P.F."/>
            <person name="Sherman R."/>
            <person name="Stevens K."/>
            <person name="Langley C.H."/>
            <person name="Pellegrini M."/>
            <person name="Salzberg S.L."/>
        </authorList>
    </citation>
    <scope>NUCLEOTIDE SEQUENCE [LARGE SCALE GENOMIC DNA]</scope>
    <source>
        <strain evidence="5 6">cv. SW786</strain>
    </source>
</reference>
<dbReference type="EMBL" id="LRBV02000003">
    <property type="status" value="NOT_ANNOTATED_CDS"/>
    <property type="molecule type" value="Genomic_DNA"/>
</dbReference>
<evidence type="ECO:0000313" key="6">
    <source>
        <dbReference type="Proteomes" id="UP000594261"/>
    </source>
</evidence>
<dbReference type="Proteomes" id="UP000594261">
    <property type="component" value="Chromosome 3"/>
</dbReference>
<evidence type="ECO:0000256" key="1">
    <source>
        <dbReference type="ARBA" id="ARBA00000500"/>
    </source>
</evidence>
<dbReference type="Pfam" id="PF02358">
    <property type="entry name" value="Trehalose_PPase"/>
    <property type="match status" value="1"/>
</dbReference>
<dbReference type="InParanoid" id="A0A7N2L517"/>
<dbReference type="InterPro" id="IPR044651">
    <property type="entry name" value="OTSB-like"/>
</dbReference>
<dbReference type="InterPro" id="IPR003337">
    <property type="entry name" value="Trehalose_PPase"/>
</dbReference>
<evidence type="ECO:0000256" key="2">
    <source>
        <dbReference type="ARBA" id="ARBA00001968"/>
    </source>
</evidence>
<dbReference type="GO" id="GO:0005992">
    <property type="term" value="P:trehalose biosynthetic process"/>
    <property type="evidence" value="ECO:0007669"/>
    <property type="project" value="InterPro"/>
</dbReference>
<proteinExistence type="predicted"/>
<keyword evidence="3" id="KW-0378">Hydrolase</keyword>
<dbReference type="InterPro" id="IPR036412">
    <property type="entry name" value="HAD-like_sf"/>
</dbReference>
<evidence type="ECO:0000313" key="5">
    <source>
        <dbReference type="EnsemblPlants" id="QL03p010050:mrna"/>
    </source>
</evidence>
<comment type="cofactor">
    <cofactor evidence="2">
        <name>a divalent metal cation</name>
        <dbReference type="ChEBI" id="CHEBI:60240"/>
    </cofactor>
</comment>
<dbReference type="AlphaFoldDB" id="A0A7N2L517"/>
<keyword evidence="6" id="KW-1185">Reference proteome</keyword>
<comment type="catalytic activity">
    <reaction evidence="1">
        <text>alpha,alpha-trehalose 6-phosphate + H2O = alpha,alpha-trehalose + phosphate</text>
        <dbReference type="Rhea" id="RHEA:23420"/>
        <dbReference type="ChEBI" id="CHEBI:15377"/>
        <dbReference type="ChEBI" id="CHEBI:16551"/>
        <dbReference type="ChEBI" id="CHEBI:43474"/>
        <dbReference type="ChEBI" id="CHEBI:58429"/>
        <dbReference type="EC" id="3.1.3.12"/>
    </reaction>
</comment>
<accession>A0A7N2L517</accession>
<dbReference type="SUPFAM" id="SSF56784">
    <property type="entry name" value="HAD-like"/>
    <property type="match status" value="1"/>
</dbReference>
<evidence type="ECO:0000256" key="4">
    <source>
        <dbReference type="ARBA" id="ARBA00025274"/>
    </source>
</evidence>
<protein>
    <recommendedName>
        <fullName evidence="7">Trehalose-phosphatase</fullName>
    </recommendedName>
</protein>
<name>A0A7N2L517_QUELO</name>
<sequence length="159" mass="18312">MVNFCPAQDFLPRIQTIKVMLQEVTRGIKGAMVKDNKFCLSVHFRCVNEDVMEIRPNINWDKGLALQYLLDTLGFENSSEVLPIYIGDDKTDEDAFKMIKSIGRGFPIVVSSTPKETEALYSLRDTIEVMSFLIRLAKWKKDCGHKKTSLFGMFRRLIR</sequence>
<evidence type="ECO:0000256" key="3">
    <source>
        <dbReference type="ARBA" id="ARBA00022801"/>
    </source>
</evidence>
<dbReference type="GO" id="GO:0004805">
    <property type="term" value="F:trehalose-phosphatase activity"/>
    <property type="evidence" value="ECO:0007669"/>
    <property type="project" value="UniProtKB-EC"/>
</dbReference>
<dbReference type="EnsemblPlants" id="QL03p010050:mrna">
    <property type="protein sequence ID" value="QL03p010050:mrna"/>
    <property type="gene ID" value="QL03p010050"/>
</dbReference>
<dbReference type="PANTHER" id="PTHR43768:SF24">
    <property type="entry name" value="TREHALOSE 6-PHOSPHATE PHOSPHATASE"/>
    <property type="match status" value="1"/>
</dbReference>
<comment type="function">
    <text evidence="4">Removes the phosphate from trehalose 6-phosphate to produce free trehalose. Trehalose accumulation in plant may improve abiotic stress tolerance.</text>
</comment>
<dbReference type="InterPro" id="IPR023214">
    <property type="entry name" value="HAD_sf"/>
</dbReference>
<reference evidence="5" key="2">
    <citation type="submission" date="2021-01" db="UniProtKB">
        <authorList>
            <consortium name="EnsemblPlants"/>
        </authorList>
    </citation>
    <scope>IDENTIFICATION</scope>
</reference>
<evidence type="ECO:0008006" key="7">
    <source>
        <dbReference type="Google" id="ProtNLM"/>
    </source>
</evidence>
<organism evidence="5 6">
    <name type="scientific">Quercus lobata</name>
    <name type="common">Valley oak</name>
    <dbReference type="NCBI Taxonomy" id="97700"/>
    <lineage>
        <taxon>Eukaryota</taxon>
        <taxon>Viridiplantae</taxon>
        <taxon>Streptophyta</taxon>
        <taxon>Embryophyta</taxon>
        <taxon>Tracheophyta</taxon>
        <taxon>Spermatophyta</taxon>
        <taxon>Magnoliopsida</taxon>
        <taxon>eudicotyledons</taxon>
        <taxon>Gunneridae</taxon>
        <taxon>Pentapetalae</taxon>
        <taxon>rosids</taxon>
        <taxon>fabids</taxon>
        <taxon>Fagales</taxon>
        <taxon>Fagaceae</taxon>
        <taxon>Quercus</taxon>
    </lineage>
</organism>
<dbReference type="Gene3D" id="3.40.50.1000">
    <property type="entry name" value="HAD superfamily/HAD-like"/>
    <property type="match status" value="1"/>
</dbReference>
<dbReference type="Gramene" id="QL03p010050:mrna">
    <property type="protein sequence ID" value="QL03p010050:mrna"/>
    <property type="gene ID" value="QL03p010050"/>
</dbReference>
<dbReference type="PANTHER" id="PTHR43768">
    <property type="entry name" value="TREHALOSE 6-PHOSPHATE PHOSPHATASE"/>
    <property type="match status" value="1"/>
</dbReference>